<comment type="caution">
    <text evidence="8">The sequence shown here is derived from an EMBL/GenBank/DDBJ whole genome shotgun (WGS) entry which is preliminary data.</text>
</comment>
<organism evidence="8 9">
    <name type="scientific">Xylanibacter caecicola</name>
    <dbReference type="NCBI Taxonomy" id="2736294"/>
    <lineage>
        <taxon>Bacteria</taxon>
        <taxon>Pseudomonadati</taxon>
        <taxon>Bacteroidota</taxon>
        <taxon>Bacteroidia</taxon>
        <taxon>Bacteroidales</taxon>
        <taxon>Prevotellaceae</taxon>
        <taxon>Xylanibacter</taxon>
    </lineage>
</organism>
<dbReference type="Pfam" id="PF00069">
    <property type="entry name" value="Pkinase"/>
    <property type="match status" value="1"/>
</dbReference>
<keyword evidence="3 8" id="KW-0418">Kinase</keyword>
<dbReference type="InterPro" id="IPR017441">
    <property type="entry name" value="Protein_kinase_ATP_BS"/>
</dbReference>
<keyword evidence="6" id="KW-1133">Transmembrane helix</keyword>
<accession>A0ABX2AZX9</accession>
<feature type="domain" description="Protein kinase" evidence="7">
    <location>
        <begin position="21"/>
        <end position="310"/>
    </location>
</feature>
<keyword evidence="6" id="KW-0812">Transmembrane</keyword>
<dbReference type="RefSeq" id="WP_172344079.1">
    <property type="nucleotide sequence ID" value="NZ_CASYYZ010000063.1"/>
</dbReference>
<keyword evidence="8" id="KW-0723">Serine/threonine-protein kinase</keyword>
<evidence type="ECO:0000256" key="3">
    <source>
        <dbReference type="ARBA" id="ARBA00022777"/>
    </source>
</evidence>
<dbReference type="Proteomes" id="UP000820977">
    <property type="component" value="Unassembled WGS sequence"/>
</dbReference>
<keyword evidence="9" id="KW-1185">Reference proteome</keyword>
<evidence type="ECO:0000313" key="9">
    <source>
        <dbReference type="Proteomes" id="UP000820977"/>
    </source>
</evidence>
<protein>
    <submittedName>
        <fullName evidence="8">Serine/threonine protein kinase</fullName>
    </submittedName>
</protein>
<dbReference type="CDD" id="cd14014">
    <property type="entry name" value="STKc_PknB_like"/>
    <property type="match status" value="1"/>
</dbReference>
<feature type="transmembrane region" description="Helical" evidence="6">
    <location>
        <begin position="324"/>
        <end position="343"/>
    </location>
</feature>
<evidence type="ECO:0000256" key="6">
    <source>
        <dbReference type="SAM" id="Phobius"/>
    </source>
</evidence>
<dbReference type="PROSITE" id="PS50011">
    <property type="entry name" value="PROTEIN_KINASE_DOM"/>
    <property type="match status" value="1"/>
</dbReference>
<evidence type="ECO:0000259" key="7">
    <source>
        <dbReference type="PROSITE" id="PS50011"/>
    </source>
</evidence>
<dbReference type="PROSITE" id="PS00107">
    <property type="entry name" value="PROTEIN_KINASE_ATP"/>
    <property type="match status" value="1"/>
</dbReference>
<dbReference type="InterPro" id="IPR045269">
    <property type="entry name" value="Atg1-like"/>
</dbReference>
<dbReference type="EMBL" id="JABKKJ010000003">
    <property type="protein sequence ID" value="NPE24583.1"/>
    <property type="molecule type" value="Genomic_DNA"/>
</dbReference>
<gene>
    <name evidence="8" type="ORF">HPS54_03450</name>
</gene>
<evidence type="ECO:0000256" key="1">
    <source>
        <dbReference type="ARBA" id="ARBA00022679"/>
    </source>
</evidence>
<evidence type="ECO:0000256" key="5">
    <source>
        <dbReference type="PROSITE-ProRule" id="PRU10141"/>
    </source>
</evidence>
<keyword evidence="1" id="KW-0808">Transferase</keyword>
<sequence>MSIIRLQGETEARRGVYYQLDSSDEPIGIGGMGQVYKGICVDTNTNSSRPVAIKFMYDDLPPASIERARREASIQLRNDNLVEMLGFIETESRTQSGEVVKHYHVVSELLTGVSLADLMNGKTKDRNGQDVAYAVKLLQDYQKDPERFAKTIAVNVLSGLMALHDAGYIHRDIDPSNIMVTTDGHIKLIDFGIAKQMNTLTTSDRSLTVAGKFMGKPEYAAPELALGDIAHQNQTTDIYAIGVLLYLCIVGHTPFEGARHEILEKQIHAKMPLGEVKNKAMRAIIERACDKKQEARFATSAQMRVALETMSANGPGLSPAKKKIITGIVAACVVVLCIAGVVVKSKHDAAEAKAAQVTLEKQKSELTAQINLKLEEADNAMKTGMDAENDNYEQALMQAYNAYNEVLEIAKKGKTYNIAAPDVAGKQKQVIAALETARTTLLSQAEALETAGETATAEIYRERAKNIENFKK</sequence>
<keyword evidence="6" id="KW-0472">Membrane</keyword>
<evidence type="ECO:0000313" key="8">
    <source>
        <dbReference type="EMBL" id="NPE24583.1"/>
    </source>
</evidence>
<dbReference type="Gene3D" id="1.10.510.10">
    <property type="entry name" value="Transferase(Phosphotransferase) domain 1"/>
    <property type="match status" value="1"/>
</dbReference>
<dbReference type="PANTHER" id="PTHR24348">
    <property type="entry name" value="SERINE/THREONINE-PROTEIN KINASE UNC-51-RELATED"/>
    <property type="match status" value="1"/>
</dbReference>
<dbReference type="PANTHER" id="PTHR24348:SF22">
    <property type="entry name" value="NON-SPECIFIC SERINE_THREONINE PROTEIN KINASE"/>
    <property type="match status" value="1"/>
</dbReference>
<keyword evidence="4 5" id="KW-0067">ATP-binding</keyword>
<name>A0ABX2AZX9_9BACT</name>
<dbReference type="InterPro" id="IPR011009">
    <property type="entry name" value="Kinase-like_dom_sf"/>
</dbReference>
<feature type="binding site" evidence="5">
    <location>
        <position position="54"/>
    </location>
    <ligand>
        <name>ATP</name>
        <dbReference type="ChEBI" id="CHEBI:30616"/>
    </ligand>
</feature>
<reference evidence="8 9" key="1">
    <citation type="submission" date="2020-05" db="EMBL/GenBank/DDBJ databases">
        <title>Distinct polysaccharide utilization as determinants for interspecies competition between intestinal Prevotella spp.</title>
        <authorList>
            <person name="Galvez E.J.C."/>
            <person name="Iljazovic A."/>
            <person name="Strowig T."/>
        </authorList>
    </citation>
    <scope>NUCLEOTIDE SEQUENCE [LARGE SCALE GENOMIC DNA]</scope>
    <source>
        <strain evidence="8 9">PCHR</strain>
    </source>
</reference>
<dbReference type="SUPFAM" id="SSF56112">
    <property type="entry name" value="Protein kinase-like (PK-like)"/>
    <property type="match status" value="1"/>
</dbReference>
<keyword evidence="2 5" id="KW-0547">Nucleotide-binding</keyword>
<dbReference type="GO" id="GO:0004674">
    <property type="term" value="F:protein serine/threonine kinase activity"/>
    <property type="evidence" value="ECO:0007669"/>
    <property type="project" value="UniProtKB-KW"/>
</dbReference>
<proteinExistence type="predicted"/>
<evidence type="ECO:0000256" key="2">
    <source>
        <dbReference type="ARBA" id="ARBA00022741"/>
    </source>
</evidence>
<evidence type="ECO:0000256" key="4">
    <source>
        <dbReference type="ARBA" id="ARBA00022840"/>
    </source>
</evidence>
<dbReference type="InterPro" id="IPR000719">
    <property type="entry name" value="Prot_kinase_dom"/>
</dbReference>